<feature type="domain" description="Flavodoxin-like fold" evidence="2">
    <location>
        <begin position="1"/>
        <end position="169"/>
    </location>
</feature>
<dbReference type="InterPro" id="IPR046980">
    <property type="entry name" value="KefG/KefF"/>
</dbReference>
<evidence type="ECO:0000259" key="2">
    <source>
        <dbReference type="Pfam" id="PF02525"/>
    </source>
</evidence>
<dbReference type="EMBL" id="JAOUSF010000002">
    <property type="protein sequence ID" value="MCU9613046.1"/>
    <property type="molecule type" value="Genomic_DNA"/>
</dbReference>
<gene>
    <name evidence="3" type="ORF">OEV98_05715</name>
</gene>
<proteinExistence type="predicted"/>
<dbReference type="GO" id="GO:0003955">
    <property type="term" value="F:NAD(P)H dehydrogenase (quinone) activity"/>
    <property type="evidence" value="ECO:0007669"/>
    <property type="project" value="TreeGrafter"/>
</dbReference>
<dbReference type="GO" id="GO:0009055">
    <property type="term" value="F:electron transfer activity"/>
    <property type="evidence" value="ECO:0007669"/>
    <property type="project" value="TreeGrafter"/>
</dbReference>
<dbReference type="Proteomes" id="UP001209318">
    <property type="component" value="Unassembled WGS sequence"/>
</dbReference>
<dbReference type="AlphaFoldDB" id="A0AAE3LML3"/>
<evidence type="ECO:0000313" key="4">
    <source>
        <dbReference type="Proteomes" id="UP001209318"/>
    </source>
</evidence>
<dbReference type="InterPro" id="IPR003680">
    <property type="entry name" value="Flavodoxin_fold"/>
</dbReference>
<evidence type="ECO:0000313" key="3">
    <source>
        <dbReference type="EMBL" id="MCU9613046.1"/>
    </source>
</evidence>
<organism evidence="3 4">
    <name type="scientific">Perspicuibacillus lycopersici</name>
    <dbReference type="NCBI Taxonomy" id="1325689"/>
    <lineage>
        <taxon>Bacteria</taxon>
        <taxon>Bacillati</taxon>
        <taxon>Bacillota</taxon>
        <taxon>Bacilli</taxon>
        <taxon>Bacillales</taxon>
        <taxon>Bacillaceae</taxon>
        <taxon>Perspicuibacillus</taxon>
    </lineage>
</organism>
<dbReference type="PANTHER" id="PTHR47307">
    <property type="entry name" value="GLUTATHIONE-REGULATED POTASSIUM-EFFLUX SYSTEM ANCILLARY PROTEIN KEFG"/>
    <property type="match status" value="1"/>
</dbReference>
<dbReference type="InterPro" id="IPR029039">
    <property type="entry name" value="Flavoprotein-like_sf"/>
</dbReference>
<name>A0AAE3LML3_9BACI</name>
<reference evidence="3" key="1">
    <citation type="submission" date="2022-10" db="EMBL/GenBank/DDBJ databases">
        <title>Description of Fervidibacillus gen. nov. in the family Fervidibacillaceae fam. nov. with two species, Fervidibacillus albus sp. nov., and Fervidibacillus halotolerans sp. nov., isolated from tidal flat sediments.</title>
        <authorList>
            <person name="Kwon K.K."/>
            <person name="Yang S.-H."/>
        </authorList>
    </citation>
    <scope>NUCLEOTIDE SEQUENCE</scope>
    <source>
        <strain evidence="3">JCM 19140</strain>
    </source>
</reference>
<dbReference type="SUPFAM" id="SSF52218">
    <property type="entry name" value="Flavoproteins"/>
    <property type="match status" value="1"/>
</dbReference>
<accession>A0AAE3LML3</accession>
<comment type="caution">
    <text evidence="3">The sequence shown here is derived from an EMBL/GenBank/DDBJ whole genome shotgun (WGS) entry which is preliminary data.</text>
</comment>
<dbReference type="RefSeq" id="WP_263072254.1">
    <property type="nucleotide sequence ID" value="NZ_JAOUSF010000002.1"/>
</dbReference>
<dbReference type="Gene3D" id="3.40.50.360">
    <property type="match status" value="1"/>
</dbReference>
<protein>
    <submittedName>
        <fullName evidence="3">NAD(P)H-dependent oxidoreductase</fullName>
    </submittedName>
</protein>
<evidence type="ECO:0000256" key="1">
    <source>
        <dbReference type="ARBA" id="ARBA00023002"/>
    </source>
</evidence>
<dbReference type="Pfam" id="PF02525">
    <property type="entry name" value="Flavodoxin_2"/>
    <property type="match status" value="1"/>
</dbReference>
<sequence>MKTLLIVSHPDILESGSQQYFLSSLKENVAVTLHHLESIYPNGKIDVAKEQALLKQHDRIIFQFPFYWYSSPPLLKHWQDVVLTDGFAYGNRGNALAGKEFGLILMIGIPEREYQAGGSELFSINELTKPFQAMSHKTGMKYLKPLTIYQFAYLEEEQKMDLLIQYWQKLTMEDEVSLKARETWLAAELEQAMEKAAGTQEAEIFQYAKSLIEENRMTIDGLKIVLDQMHQN</sequence>
<dbReference type="GO" id="GO:0010181">
    <property type="term" value="F:FMN binding"/>
    <property type="evidence" value="ECO:0007669"/>
    <property type="project" value="TreeGrafter"/>
</dbReference>
<keyword evidence="1" id="KW-0560">Oxidoreductase</keyword>
<keyword evidence="4" id="KW-1185">Reference proteome</keyword>
<dbReference type="PANTHER" id="PTHR47307:SF1">
    <property type="entry name" value="GLUTATHIONE-REGULATED POTASSIUM-EFFLUX SYSTEM ANCILLARY PROTEIN KEFG"/>
    <property type="match status" value="1"/>
</dbReference>